<accession>A0AA86SGF8</accession>
<evidence type="ECO:0008006" key="5">
    <source>
        <dbReference type="Google" id="ProtNLM"/>
    </source>
</evidence>
<name>A0AA86SGF8_9FABA</name>
<dbReference type="PROSITE" id="PS51375">
    <property type="entry name" value="PPR"/>
    <property type="match status" value="1"/>
</dbReference>
<proteinExistence type="predicted"/>
<dbReference type="Gramene" id="rna-AYBTSS11_LOCUS15196">
    <property type="protein sequence ID" value="CAJ1952241.1"/>
    <property type="gene ID" value="gene-AYBTSS11_LOCUS15196"/>
</dbReference>
<protein>
    <recommendedName>
        <fullName evidence="5">Pentatricopeptide repeat-containing protein</fullName>
    </recommendedName>
</protein>
<dbReference type="AlphaFoldDB" id="A0AA86SGF8"/>
<dbReference type="Pfam" id="PF12854">
    <property type="entry name" value="PPR_1"/>
    <property type="match status" value="1"/>
</dbReference>
<dbReference type="NCBIfam" id="TIGR00756">
    <property type="entry name" value="PPR"/>
    <property type="match status" value="1"/>
</dbReference>
<organism evidence="3 4">
    <name type="scientific">Sphenostylis stenocarpa</name>
    <dbReference type="NCBI Taxonomy" id="92480"/>
    <lineage>
        <taxon>Eukaryota</taxon>
        <taxon>Viridiplantae</taxon>
        <taxon>Streptophyta</taxon>
        <taxon>Embryophyta</taxon>
        <taxon>Tracheophyta</taxon>
        <taxon>Spermatophyta</taxon>
        <taxon>Magnoliopsida</taxon>
        <taxon>eudicotyledons</taxon>
        <taxon>Gunneridae</taxon>
        <taxon>Pentapetalae</taxon>
        <taxon>rosids</taxon>
        <taxon>fabids</taxon>
        <taxon>Fabales</taxon>
        <taxon>Fabaceae</taxon>
        <taxon>Papilionoideae</taxon>
        <taxon>50 kb inversion clade</taxon>
        <taxon>NPAAA clade</taxon>
        <taxon>indigoferoid/millettioid clade</taxon>
        <taxon>Phaseoleae</taxon>
        <taxon>Sphenostylis</taxon>
    </lineage>
</organism>
<evidence type="ECO:0000313" key="3">
    <source>
        <dbReference type="EMBL" id="CAJ1952241.1"/>
    </source>
</evidence>
<dbReference type="PANTHER" id="PTHR45613">
    <property type="entry name" value="PENTATRICOPEPTIDE REPEAT-CONTAINING PROTEIN"/>
    <property type="match status" value="1"/>
</dbReference>
<dbReference type="PANTHER" id="PTHR45613:SF207">
    <property type="entry name" value="OS08G0300700 PROTEIN"/>
    <property type="match status" value="1"/>
</dbReference>
<dbReference type="Gene3D" id="1.25.40.10">
    <property type="entry name" value="Tetratricopeptide repeat domain"/>
    <property type="match status" value="1"/>
</dbReference>
<dbReference type="InterPro" id="IPR011990">
    <property type="entry name" value="TPR-like_helical_dom_sf"/>
</dbReference>
<keyword evidence="1" id="KW-0677">Repeat</keyword>
<sequence length="134" mass="14868">MTFAFSVFGKIFKMGLIPSIMDNLCKDTLVAEANDLYSDMIYKADMVVKGEAIDLFNQMVLKNISADVYTFNILVDAFCKEGKVKQAKDVLDGESCFGHDVGNERQWLQPNGVTYEAIIYMQGLLMNAGSSIEG</sequence>
<dbReference type="Proteomes" id="UP001189624">
    <property type="component" value="Chromosome 4"/>
</dbReference>
<reference evidence="3" key="1">
    <citation type="submission" date="2023-10" db="EMBL/GenBank/DDBJ databases">
        <authorList>
            <person name="Domelevo Entfellner J.-B."/>
        </authorList>
    </citation>
    <scope>NUCLEOTIDE SEQUENCE</scope>
</reference>
<dbReference type="InterPro" id="IPR002885">
    <property type="entry name" value="PPR_rpt"/>
</dbReference>
<evidence type="ECO:0000256" key="1">
    <source>
        <dbReference type="ARBA" id="ARBA00022737"/>
    </source>
</evidence>
<evidence type="ECO:0000313" key="4">
    <source>
        <dbReference type="Proteomes" id="UP001189624"/>
    </source>
</evidence>
<gene>
    <name evidence="3" type="ORF">AYBTSS11_LOCUS15196</name>
</gene>
<keyword evidence="4" id="KW-1185">Reference proteome</keyword>
<evidence type="ECO:0000256" key="2">
    <source>
        <dbReference type="PROSITE-ProRule" id="PRU00708"/>
    </source>
</evidence>
<dbReference type="EMBL" id="OY731401">
    <property type="protein sequence ID" value="CAJ1952241.1"/>
    <property type="molecule type" value="Genomic_DNA"/>
</dbReference>
<feature type="repeat" description="PPR" evidence="2">
    <location>
        <begin position="67"/>
        <end position="101"/>
    </location>
</feature>